<organism evidence="1">
    <name type="scientific">Anguilla anguilla</name>
    <name type="common">European freshwater eel</name>
    <name type="synonym">Muraena anguilla</name>
    <dbReference type="NCBI Taxonomy" id="7936"/>
    <lineage>
        <taxon>Eukaryota</taxon>
        <taxon>Metazoa</taxon>
        <taxon>Chordata</taxon>
        <taxon>Craniata</taxon>
        <taxon>Vertebrata</taxon>
        <taxon>Euteleostomi</taxon>
        <taxon>Actinopterygii</taxon>
        <taxon>Neopterygii</taxon>
        <taxon>Teleostei</taxon>
        <taxon>Anguilliformes</taxon>
        <taxon>Anguillidae</taxon>
        <taxon>Anguilla</taxon>
    </lineage>
</organism>
<proteinExistence type="predicted"/>
<reference evidence="1" key="1">
    <citation type="submission" date="2014-11" db="EMBL/GenBank/DDBJ databases">
        <authorList>
            <person name="Amaro Gonzalez C."/>
        </authorList>
    </citation>
    <scope>NUCLEOTIDE SEQUENCE</scope>
</reference>
<sequence>MFITSTINKYNSEKLFCCFRMVSQKQNPHSHHFLQSECMSPLEAPPTKWDSADFIG</sequence>
<reference evidence="1" key="2">
    <citation type="journal article" date="2015" name="Fish Shellfish Immunol.">
        <title>Early steps in the European eel (Anguilla anguilla)-Vibrio vulnificus interaction in the gills: Role of the RtxA13 toxin.</title>
        <authorList>
            <person name="Callol A."/>
            <person name="Pajuelo D."/>
            <person name="Ebbesson L."/>
            <person name="Teles M."/>
            <person name="MacKenzie S."/>
            <person name="Amaro C."/>
        </authorList>
    </citation>
    <scope>NUCLEOTIDE SEQUENCE</scope>
</reference>
<protein>
    <submittedName>
        <fullName evidence="1">Uncharacterized protein</fullName>
    </submittedName>
</protein>
<name>A0A0E9QXN4_ANGAN</name>
<accession>A0A0E9QXN4</accession>
<dbReference type="AlphaFoldDB" id="A0A0E9QXN4"/>
<evidence type="ECO:0000313" key="1">
    <source>
        <dbReference type="EMBL" id="JAH21614.1"/>
    </source>
</evidence>
<dbReference type="EMBL" id="GBXM01086963">
    <property type="protein sequence ID" value="JAH21614.1"/>
    <property type="molecule type" value="Transcribed_RNA"/>
</dbReference>